<proteinExistence type="predicted"/>
<feature type="region of interest" description="Disordered" evidence="1">
    <location>
        <begin position="90"/>
        <end position="123"/>
    </location>
</feature>
<feature type="compositionally biased region" description="Polar residues" evidence="1">
    <location>
        <begin position="95"/>
        <end position="107"/>
    </location>
</feature>
<name>A0A835XLX3_9CHLO</name>
<comment type="caution">
    <text evidence="2">The sequence shown here is derived from an EMBL/GenBank/DDBJ whole genome shotgun (WGS) entry which is preliminary data.</text>
</comment>
<dbReference type="OrthoDB" id="533302at2759"/>
<evidence type="ECO:0000313" key="2">
    <source>
        <dbReference type="EMBL" id="KAG2484641.1"/>
    </source>
</evidence>
<protein>
    <submittedName>
        <fullName evidence="2">Uncharacterized protein</fullName>
    </submittedName>
</protein>
<dbReference type="Proteomes" id="UP000612055">
    <property type="component" value="Unassembled WGS sequence"/>
</dbReference>
<dbReference type="AlphaFoldDB" id="A0A835XLX3"/>
<dbReference type="EMBL" id="JAEHOE010000146">
    <property type="protein sequence ID" value="KAG2484641.1"/>
    <property type="molecule type" value="Genomic_DNA"/>
</dbReference>
<sequence>MHDAPLKALADWASASGGGDAVAHALQALQRLQHLLLAPGLIGSSAPDAGCGWRASTSSSACATPPRRVSCGGPVGLCLASLSLQGSSLGAGGAHTTSPAASGSSDQEAAKSQGGRRGRRGLPLADVADAGASGRGAGRGGSGALVNLSGTWIKDKERSESMRQAMDIMHLSGIVRQAVKLVRGVRIDQTPEEFNFAVFSFISWFKVKEVYPMSGEERQFRRRDLRRGKHVGRVEPYGKDLRVVLRWSDPFGGTGTDHFRLVSEEELHIESVLEVGGKSARYLTVYRRKHDKYDREHHGQGQG</sequence>
<reference evidence="2" key="1">
    <citation type="journal article" date="2020" name="bioRxiv">
        <title>Comparative genomics of Chlamydomonas.</title>
        <authorList>
            <person name="Craig R.J."/>
            <person name="Hasan A.R."/>
            <person name="Ness R.W."/>
            <person name="Keightley P.D."/>
        </authorList>
    </citation>
    <scope>NUCLEOTIDE SEQUENCE</scope>
    <source>
        <strain evidence="2">CCAP 11/70</strain>
    </source>
</reference>
<accession>A0A835XLX3</accession>
<evidence type="ECO:0000313" key="3">
    <source>
        <dbReference type="Proteomes" id="UP000612055"/>
    </source>
</evidence>
<evidence type="ECO:0000256" key="1">
    <source>
        <dbReference type="SAM" id="MobiDB-lite"/>
    </source>
</evidence>
<gene>
    <name evidence="2" type="ORF">HYH03_016594</name>
</gene>
<organism evidence="2 3">
    <name type="scientific">Edaphochlamys debaryana</name>
    <dbReference type="NCBI Taxonomy" id="47281"/>
    <lineage>
        <taxon>Eukaryota</taxon>
        <taxon>Viridiplantae</taxon>
        <taxon>Chlorophyta</taxon>
        <taxon>core chlorophytes</taxon>
        <taxon>Chlorophyceae</taxon>
        <taxon>CS clade</taxon>
        <taxon>Chlamydomonadales</taxon>
        <taxon>Chlamydomonadales incertae sedis</taxon>
        <taxon>Edaphochlamys</taxon>
    </lineage>
</organism>
<keyword evidence="3" id="KW-1185">Reference proteome</keyword>